<dbReference type="Gene3D" id="3.40.50.300">
    <property type="entry name" value="P-loop containing nucleotide triphosphate hydrolases"/>
    <property type="match status" value="1"/>
</dbReference>
<accession>A0A183IWL5</accession>
<feature type="region of interest" description="Disordered" evidence="1">
    <location>
        <begin position="157"/>
        <end position="196"/>
    </location>
</feature>
<proteinExistence type="predicted"/>
<evidence type="ECO:0000313" key="2">
    <source>
        <dbReference type="WBParaSite" id="SBAD_0000831101-mRNA-1"/>
    </source>
</evidence>
<dbReference type="WBParaSite" id="SBAD_0000831101-mRNA-1">
    <property type="protein sequence ID" value="SBAD_0000831101-mRNA-1"/>
    <property type="gene ID" value="SBAD_0000831101"/>
</dbReference>
<dbReference type="SUPFAM" id="SSF52540">
    <property type="entry name" value="P-loop containing nucleoside triphosphate hydrolases"/>
    <property type="match status" value="1"/>
</dbReference>
<dbReference type="AlphaFoldDB" id="A0A183IWL5"/>
<evidence type="ECO:0000256" key="1">
    <source>
        <dbReference type="SAM" id="MobiDB-lite"/>
    </source>
</evidence>
<protein>
    <submittedName>
        <fullName evidence="2">ATPase_AAA_core domain-containing protein</fullName>
    </submittedName>
</protein>
<dbReference type="InterPro" id="IPR027417">
    <property type="entry name" value="P-loop_NTPase"/>
</dbReference>
<reference evidence="2" key="1">
    <citation type="submission" date="2016-06" db="UniProtKB">
        <authorList>
            <consortium name="WormBaseParasite"/>
        </authorList>
    </citation>
    <scope>IDENTIFICATION</scope>
</reference>
<organism evidence="2">
    <name type="scientific">Soboliphyme baturini</name>
    <dbReference type="NCBI Taxonomy" id="241478"/>
    <lineage>
        <taxon>Eukaryota</taxon>
        <taxon>Metazoa</taxon>
        <taxon>Ecdysozoa</taxon>
        <taxon>Nematoda</taxon>
        <taxon>Enoplea</taxon>
        <taxon>Dorylaimia</taxon>
        <taxon>Dioctophymatida</taxon>
        <taxon>Dioctophymatoidea</taxon>
        <taxon>Soboliphymatidae</taxon>
        <taxon>Soboliphyme</taxon>
    </lineage>
</organism>
<sequence>LILDKLQHSLLSWDNVFCPKSADEFAFNRNTALEFQRWLEYWRNKLDRKTYDDVVETEVKKRKGISKYEDDEDWIEIDTGAKIPNVAIVYGEAGCGKTSLVHVLAKYCGIKPPATHRIDAIENHTGSVVARVTGPCRLLGDCCSSAIRTCSLPSASRRRSCTTTSDEDRRNDDEDTGHQRSGYPLSTEEADSAMPL</sequence>
<feature type="compositionally biased region" description="Basic and acidic residues" evidence="1">
    <location>
        <begin position="166"/>
        <end position="178"/>
    </location>
</feature>
<name>A0A183IWL5_9BILA</name>